<dbReference type="EMBL" id="QHCR01000015">
    <property type="protein sequence ID" value="RHX77501.1"/>
    <property type="molecule type" value="Genomic_DNA"/>
</dbReference>
<keyword evidence="2" id="KW-1185">Reference proteome</keyword>
<proteinExistence type="predicted"/>
<reference evidence="1 2" key="2">
    <citation type="journal article" date="2020" name="Int. J. Syst. Evol. Microbiol.">
        <title>Leptospira yasudae sp. nov. and Leptospira stimsonii sp. nov., two new species of the pathogenic group isolated from environmental sources.</title>
        <authorList>
            <person name="Casanovas-Massana A."/>
            <person name="Hamond C."/>
            <person name="Santos L.A."/>
            <person name="de Oliveira D."/>
            <person name="Hacker K.P."/>
            <person name="Balassiano I."/>
            <person name="Costa F."/>
            <person name="Medeiros M.A."/>
            <person name="Reis M.G."/>
            <person name="Ko A.I."/>
            <person name="Wunder E.A."/>
        </authorList>
    </citation>
    <scope>NUCLEOTIDE SEQUENCE [LARGE SCALE GENOMIC DNA]</scope>
    <source>
        <strain evidence="1 2">B21</strain>
    </source>
</reference>
<evidence type="ECO:0008006" key="3">
    <source>
        <dbReference type="Google" id="ProtNLM"/>
    </source>
</evidence>
<protein>
    <recommendedName>
        <fullName evidence="3">Ig-like domain-containing protein</fullName>
    </recommendedName>
</protein>
<evidence type="ECO:0000313" key="1">
    <source>
        <dbReference type="EMBL" id="RHX77501.1"/>
    </source>
</evidence>
<comment type="caution">
    <text evidence="1">The sequence shown here is derived from an EMBL/GenBank/DDBJ whole genome shotgun (WGS) entry which is preliminary data.</text>
</comment>
<gene>
    <name evidence="1" type="ORF">DLM77_21010</name>
</gene>
<accession>A0ABX9LY83</accession>
<dbReference type="Proteomes" id="UP000285569">
    <property type="component" value="Unassembled WGS sequence"/>
</dbReference>
<organism evidence="1 2">
    <name type="scientific">Leptospira yasudae</name>
    <dbReference type="NCBI Taxonomy" id="2202201"/>
    <lineage>
        <taxon>Bacteria</taxon>
        <taxon>Pseudomonadati</taxon>
        <taxon>Spirochaetota</taxon>
        <taxon>Spirochaetia</taxon>
        <taxon>Leptospirales</taxon>
        <taxon>Leptospiraceae</taxon>
        <taxon>Leptospira</taxon>
    </lineage>
</organism>
<reference evidence="2" key="1">
    <citation type="submission" date="2018-05" db="EMBL/GenBank/DDBJ databases">
        <title>Leptospira yasudae sp. nov. and Leptospira stimsonii sp. nov., two pathogenic species of the genus Leptospira isolated from environmental sources.</title>
        <authorList>
            <person name="Casanovas-Massana A."/>
            <person name="Hamond C."/>
            <person name="Santos L.A."/>
            <person name="Hacker K.P."/>
            <person name="Balassiano I."/>
            <person name="Medeiros M.A."/>
            <person name="Reis M.G."/>
            <person name="Ko A.I."/>
            <person name="Wunder E.A."/>
        </authorList>
    </citation>
    <scope>NUCLEOTIDE SEQUENCE [LARGE SCALE GENOMIC DNA]</scope>
    <source>
        <strain evidence="2">B21</strain>
    </source>
</reference>
<sequence>MQIRNLKIMNILLLVGVCFYCNPKSESGIDSNLWPIIQNSIENQQKCQLPNAANSNSAQCFQSSTSPMIYNVTTSSLIPIGTSTISTGTKLQCKCPGSNLARQNSWYLEADSNSKPITISHAPNSYYTNNQMNMENYSIGDVLYCALSTASCNTTDYFYQKIRIVP</sequence>
<evidence type="ECO:0000313" key="2">
    <source>
        <dbReference type="Proteomes" id="UP000285569"/>
    </source>
</evidence>
<name>A0ABX9LY83_9LEPT</name>